<proteinExistence type="predicted"/>
<gene>
    <name evidence="1" type="ORF">MM171A02529_0005</name>
</gene>
<accession>A0A6M3X666</accession>
<dbReference type="AlphaFoldDB" id="A0A6M3X666"/>
<sequence length="136" mass="15391">MEENIITLSNGIRVANISSSSDFTFEDGTVLPGGIGYKPCISEAIIRFSKNSHNGERVLSFENLQRNLSISSNAQDALVKWHTVWAEKKVDIVICPRVLLRLLHRDGYSLWNSPFRGVHYIKDSICSISEFYIKSE</sequence>
<protein>
    <submittedName>
        <fullName evidence="1">Uncharacterized protein</fullName>
    </submittedName>
</protein>
<dbReference type="EMBL" id="MT143912">
    <property type="protein sequence ID" value="QJH92693.1"/>
    <property type="molecule type" value="Genomic_DNA"/>
</dbReference>
<organism evidence="1">
    <name type="scientific">viral metagenome</name>
    <dbReference type="NCBI Taxonomy" id="1070528"/>
    <lineage>
        <taxon>unclassified sequences</taxon>
        <taxon>metagenomes</taxon>
        <taxon>organismal metagenomes</taxon>
    </lineage>
</organism>
<reference evidence="1" key="1">
    <citation type="submission" date="2020-03" db="EMBL/GenBank/DDBJ databases">
        <title>The deep terrestrial virosphere.</title>
        <authorList>
            <person name="Holmfeldt K."/>
            <person name="Nilsson E."/>
            <person name="Simone D."/>
            <person name="Lopez-Fernandez M."/>
            <person name="Wu X."/>
            <person name="de Brujin I."/>
            <person name="Lundin D."/>
            <person name="Andersson A."/>
            <person name="Bertilsson S."/>
            <person name="Dopson M."/>
        </authorList>
    </citation>
    <scope>NUCLEOTIDE SEQUENCE</scope>
    <source>
        <strain evidence="1">MM171A02529</strain>
    </source>
</reference>
<evidence type="ECO:0000313" key="1">
    <source>
        <dbReference type="EMBL" id="QJH92693.1"/>
    </source>
</evidence>
<name>A0A6M3X666_9ZZZZ</name>